<accession>A0A6J7PRY9</accession>
<dbReference type="AlphaFoldDB" id="A0A6J7PRY9"/>
<protein>
    <submittedName>
        <fullName evidence="2">Unannotated protein</fullName>
    </submittedName>
</protein>
<dbReference type="InterPro" id="IPR025445">
    <property type="entry name" value="DUF4191"/>
</dbReference>
<evidence type="ECO:0000313" key="2">
    <source>
        <dbReference type="EMBL" id="CAB5008310.1"/>
    </source>
</evidence>
<evidence type="ECO:0000256" key="1">
    <source>
        <dbReference type="SAM" id="Phobius"/>
    </source>
</evidence>
<proteinExistence type="predicted"/>
<keyword evidence="1" id="KW-0472">Membrane</keyword>
<reference evidence="2" key="1">
    <citation type="submission" date="2020-05" db="EMBL/GenBank/DDBJ databases">
        <authorList>
            <person name="Chiriac C."/>
            <person name="Salcher M."/>
            <person name="Ghai R."/>
            <person name="Kavagutti S V."/>
        </authorList>
    </citation>
    <scope>NUCLEOTIDE SEQUENCE</scope>
</reference>
<gene>
    <name evidence="2" type="ORF">UFOPK4049_00885</name>
</gene>
<name>A0A6J7PRY9_9ZZZZ</name>
<feature type="transmembrane region" description="Helical" evidence="1">
    <location>
        <begin position="68"/>
        <end position="86"/>
    </location>
</feature>
<keyword evidence="1" id="KW-1133">Transmembrane helix</keyword>
<keyword evidence="1" id="KW-0812">Transmembrane</keyword>
<dbReference type="Pfam" id="PF13829">
    <property type="entry name" value="DUF4191"/>
    <property type="match status" value="1"/>
</dbReference>
<organism evidence="2">
    <name type="scientific">freshwater metagenome</name>
    <dbReference type="NCBI Taxonomy" id="449393"/>
    <lineage>
        <taxon>unclassified sequences</taxon>
        <taxon>metagenomes</taxon>
        <taxon>ecological metagenomes</taxon>
    </lineage>
</organism>
<feature type="transmembrane region" description="Helical" evidence="1">
    <location>
        <begin position="41"/>
        <end position="62"/>
    </location>
</feature>
<dbReference type="EMBL" id="CAFBPB010000113">
    <property type="protein sequence ID" value="CAB5008310.1"/>
    <property type="molecule type" value="Genomic_DNA"/>
</dbReference>
<sequence>MFGRKSKSEKNAAPVKGQEEKKPFLGEVREAYRITKGVRPWITAAIAAIFLVVWVIGLFIGVAFGHPVYFGFISVPVALLAAMFFFTRQAASAAYVAIEGQPGAGASVLMAIRRGWVTTPAVNVSRNQDMVHRSVGRAGIVLVGEGGPGLRALLNDERRKTERFAPGVPVNEIIVGDNDGQVPLRKLQKAMKKYPKKLSANQMREVRARLRAVGGLNIPIPKGPMPKGLKVPKR</sequence>